<dbReference type="SUPFAM" id="SSF52374">
    <property type="entry name" value="Nucleotidylyl transferase"/>
    <property type="match status" value="1"/>
</dbReference>
<dbReference type="FunFam" id="1.10.240.10:FF:000006">
    <property type="entry name" value="Tyrosine--tRNA ligase"/>
    <property type="match status" value="1"/>
</dbReference>
<dbReference type="GO" id="GO:0005524">
    <property type="term" value="F:ATP binding"/>
    <property type="evidence" value="ECO:0007669"/>
    <property type="project" value="UniProtKB-UniRule"/>
</dbReference>
<evidence type="ECO:0000313" key="14">
    <source>
        <dbReference type="Proteomes" id="UP000239065"/>
    </source>
</evidence>
<dbReference type="Gene3D" id="1.10.240.10">
    <property type="entry name" value="Tyrosyl-Transfer RNA Synthetase"/>
    <property type="match status" value="1"/>
</dbReference>
<comment type="catalytic activity">
    <reaction evidence="9 10">
        <text>tRNA(Tyr) + L-tyrosine + ATP = L-tyrosyl-tRNA(Tyr) + AMP + diphosphate + H(+)</text>
        <dbReference type="Rhea" id="RHEA:10220"/>
        <dbReference type="Rhea" id="RHEA-COMP:9706"/>
        <dbReference type="Rhea" id="RHEA-COMP:9707"/>
        <dbReference type="ChEBI" id="CHEBI:15378"/>
        <dbReference type="ChEBI" id="CHEBI:30616"/>
        <dbReference type="ChEBI" id="CHEBI:33019"/>
        <dbReference type="ChEBI" id="CHEBI:58315"/>
        <dbReference type="ChEBI" id="CHEBI:78442"/>
        <dbReference type="ChEBI" id="CHEBI:78536"/>
        <dbReference type="ChEBI" id="CHEBI:456215"/>
        <dbReference type="EC" id="6.1.1.1"/>
    </reaction>
</comment>
<dbReference type="Pfam" id="PF22421">
    <property type="entry name" value="SYY_C-terminal"/>
    <property type="match status" value="1"/>
</dbReference>
<dbReference type="InterPro" id="IPR002307">
    <property type="entry name" value="Tyr-tRNA-ligase"/>
</dbReference>
<dbReference type="GO" id="GO:0003723">
    <property type="term" value="F:RNA binding"/>
    <property type="evidence" value="ECO:0007669"/>
    <property type="project" value="UniProtKB-KW"/>
</dbReference>
<dbReference type="Pfam" id="PF00579">
    <property type="entry name" value="tRNA-synt_1b"/>
    <property type="match status" value="1"/>
</dbReference>
<keyword evidence="6 11" id="KW-0694">RNA-binding</keyword>
<dbReference type="EMBL" id="NXGJ01000001">
    <property type="protein sequence ID" value="PRM89311.1"/>
    <property type="molecule type" value="Genomic_DNA"/>
</dbReference>
<evidence type="ECO:0000256" key="4">
    <source>
        <dbReference type="ARBA" id="ARBA00022741"/>
    </source>
</evidence>
<dbReference type="PRINTS" id="PR01040">
    <property type="entry name" value="TRNASYNTHTYR"/>
</dbReference>
<dbReference type="PROSITE" id="PS00178">
    <property type="entry name" value="AA_TRNA_LIGASE_I"/>
    <property type="match status" value="1"/>
</dbReference>
<evidence type="ECO:0000256" key="11">
    <source>
        <dbReference type="PROSITE-ProRule" id="PRU00182"/>
    </source>
</evidence>
<reference evidence="13 14" key="1">
    <citation type="submission" date="2017-09" db="EMBL/GenBank/DDBJ databases">
        <title>Reassesment of A. cryaerophilus.</title>
        <authorList>
            <person name="Perez-Cataluna A."/>
            <person name="Collado L."/>
            <person name="Salgado O."/>
            <person name="Lefinanco V."/>
            <person name="Figueras M.J."/>
        </authorList>
    </citation>
    <scope>NUCLEOTIDE SEQUENCE [LARGE SCALE GENOMIC DNA]</scope>
    <source>
        <strain evidence="13 14">LMG 9861</strain>
    </source>
</reference>
<accession>A0A2S9SRU9</accession>
<comment type="subcellular location">
    <subcellularLocation>
        <location evidence="10">Cytoplasm</location>
    </subcellularLocation>
</comment>
<protein>
    <recommendedName>
        <fullName evidence="10">Tyrosine--tRNA ligase</fullName>
        <ecNumber evidence="10">6.1.1.1</ecNumber>
    </recommendedName>
    <alternativeName>
        <fullName evidence="10">Tyrosyl-tRNA synthetase</fullName>
        <shortName evidence="10">TyrRS</shortName>
    </alternativeName>
</protein>
<evidence type="ECO:0000256" key="3">
    <source>
        <dbReference type="ARBA" id="ARBA00022598"/>
    </source>
</evidence>
<evidence type="ECO:0000256" key="7">
    <source>
        <dbReference type="ARBA" id="ARBA00022917"/>
    </source>
</evidence>
<evidence type="ECO:0000256" key="2">
    <source>
        <dbReference type="ARBA" id="ARBA00022490"/>
    </source>
</evidence>
<gene>
    <name evidence="10" type="primary">tyrS</name>
    <name evidence="13" type="ORF">CJ669_02085</name>
</gene>
<dbReference type="InterPro" id="IPR024108">
    <property type="entry name" value="Tyr-tRNA-ligase_bac_2"/>
</dbReference>
<dbReference type="InterPro" id="IPR001412">
    <property type="entry name" value="aa-tRNA-synth_I_CS"/>
</dbReference>
<evidence type="ECO:0000313" key="13">
    <source>
        <dbReference type="EMBL" id="PRM89311.1"/>
    </source>
</evidence>
<dbReference type="Gene3D" id="3.40.50.620">
    <property type="entry name" value="HUPs"/>
    <property type="match status" value="1"/>
</dbReference>
<dbReference type="HAMAP" id="MF_02007">
    <property type="entry name" value="Tyr_tRNA_synth_type2"/>
    <property type="match status" value="1"/>
</dbReference>
<feature type="short sequence motif" description="'KMSKS' region" evidence="10">
    <location>
        <begin position="232"/>
        <end position="236"/>
    </location>
</feature>
<keyword evidence="8 10" id="KW-0030">Aminoacyl-tRNA synthetase</keyword>
<comment type="similarity">
    <text evidence="10">Belongs to the class-I aminoacyl-tRNA synthetase family. TyrS type 2 subfamily.</text>
</comment>
<name>A0A2S9SRU9_9BACT</name>
<dbReference type="Proteomes" id="UP000239065">
    <property type="component" value="Unassembled WGS sequence"/>
</dbReference>
<evidence type="ECO:0000259" key="12">
    <source>
        <dbReference type="Pfam" id="PF22421"/>
    </source>
</evidence>
<dbReference type="CDD" id="cd00805">
    <property type="entry name" value="TyrRS_core"/>
    <property type="match status" value="1"/>
</dbReference>
<dbReference type="InterPro" id="IPR024088">
    <property type="entry name" value="Tyr-tRNA-ligase_bac-type"/>
</dbReference>
<comment type="function">
    <text evidence="10">Catalyzes the attachment of tyrosine to tRNA(Tyr) in a two-step reaction: tyrosine is first activated by ATP to form Tyr-AMP and then transferred to the acceptor end of tRNA(Tyr).</text>
</comment>
<proteinExistence type="inferred from homology"/>
<dbReference type="FunFam" id="3.40.50.620:FF:000061">
    <property type="entry name" value="Tyrosine--tRNA ligase"/>
    <property type="match status" value="1"/>
</dbReference>
<dbReference type="GO" id="GO:0004831">
    <property type="term" value="F:tyrosine-tRNA ligase activity"/>
    <property type="evidence" value="ECO:0007669"/>
    <property type="project" value="UniProtKB-UniRule"/>
</dbReference>
<dbReference type="RefSeq" id="WP_105908489.1">
    <property type="nucleotide sequence ID" value="NZ_NXGJ01000001.1"/>
</dbReference>
<dbReference type="SUPFAM" id="SSF55174">
    <property type="entry name" value="Alpha-L RNA-binding motif"/>
    <property type="match status" value="1"/>
</dbReference>
<evidence type="ECO:0000256" key="9">
    <source>
        <dbReference type="ARBA" id="ARBA00048248"/>
    </source>
</evidence>
<dbReference type="PANTHER" id="PTHR11766:SF1">
    <property type="entry name" value="TYROSINE--TRNA LIGASE"/>
    <property type="match status" value="1"/>
</dbReference>
<dbReference type="AlphaFoldDB" id="A0A2S9SRU9"/>
<feature type="short sequence motif" description="'HIGH' region" evidence="10">
    <location>
        <begin position="47"/>
        <end position="56"/>
    </location>
</feature>
<dbReference type="InterPro" id="IPR014729">
    <property type="entry name" value="Rossmann-like_a/b/a_fold"/>
</dbReference>
<evidence type="ECO:0000256" key="6">
    <source>
        <dbReference type="ARBA" id="ARBA00022884"/>
    </source>
</evidence>
<organism evidence="13 14">
    <name type="scientific">Aliarcobacter cryaerophilus</name>
    <dbReference type="NCBI Taxonomy" id="28198"/>
    <lineage>
        <taxon>Bacteria</taxon>
        <taxon>Pseudomonadati</taxon>
        <taxon>Campylobacterota</taxon>
        <taxon>Epsilonproteobacteria</taxon>
        <taxon>Campylobacterales</taxon>
        <taxon>Arcobacteraceae</taxon>
        <taxon>Aliarcobacter</taxon>
    </lineage>
</organism>
<evidence type="ECO:0000256" key="1">
    <source>
        <dbReference type="ARBA" id="ARBA00011738"/>
    </source>
</evidence>
<dbReference type="NCBIfam" id="TIGR00234">
    <property type="entry name" value="tyrS"/>
    <property type="match status" value="1"/>
</dbReference>
<keyword evidence="2 10" id="KW-0963">Cytoplasm</keyword>
<dbReference type="GO" id="GO:0006437">
    <property type="term" value="P:tyrosyl-tRNA aminoacylation"/>
    <property type="evidence" value="ECO:0007669"/>
    <property type="project" value="UniProtKB-UniRule"/>
</dbReference>
<keyword evidence="3 10" id="KW-0436">Ligase</keyword>
<evidence type="ECO:0000256" key="8">
    <source>
        <dbReference type="ARBA" id="ARBA00023146"/>
    </source>
</evidence>
<comment type="caution">
    <text evidence="13">The sequence shown here is derived from an EMBL/GenBank/DDBJ whole genome shotgun (WGS) entry which is preliminary data.</text>
</comment>
<dbReference type="GO" id="GO:0005829">
    <property type="term" value="C:cytosol"/>
    <property type="evidence" value="ECO:0007669"/>
    <property type="project" value="TreeGrafter"/>
</dbReference>
<dbReference type="EC" id="6.1.1.1" evidence="10"/>
<keyword evidence="7 10" id="KW-0648">Protein biosynthesis</keyword>
<feature type="domain" description="Tyrosine--tRNA ligase SYY-like C-terminal" evidence="12">
    <location>
        <begin position="330"/>
        <end position="397"/>
    </location>
</feature>
<evidence type="ECO:0000256" key="10">
    <source>
        <dbReference type="HAMAP-Rule" id="MF_02007"/>
    </source>
</evidence>
<keyword evidence="5 10" id="KW-0067">ATP-binding</keyword>
<dbReference type="InterPro" id="IPR002305">
    <property type="entry name" value="aa-tRNA-synth_Ic"/>
</dbReference>
<dbReference type="InterPro" id="IPR054608">
    <property type="entry name" value="SYY-like_C"/>
</dbReference>
<dbReference type="PROSITE" id="PS50889">
    <property type="entry name" value="S4"/>
    <property type="match status" value="1"/>
</dbReference>
<keyword evidence="4 10" id="KW-0547">Nucleotide-binding</keyword>
<feature type="binding site" evidence="10">
    <location>
        <position position="235"/>
    </location>
    <ligand>
        <name>ATP</name>
        <dbReference type="ChEBI" id="CHEBI:30616"/>
    </ligand>
</feature>
<comment type="subunit">
    <text evidence="1 10">Homodimer.</text>
</comment>
<dbReference type="Gene3D" id="3.10.290.10">
    <property type="entry name" value="RNA-binding S4 domain"/>
    <property type="match status" value="1"/>
</dbReference>
<evidence type="ECO:0000256" key="5">
    <source>
        <dbReference type="ARBA" id="ARBA00022840"/>
    </source>
</evidence>
<sequence length="402" mass="45193">MENRLKEALEEIKRGTAEIIDIEAITKLIKKYFETGENFYVKAGFDPTAPDIHLGHTVLIQKLATFQKFGGVVQFLIGDFTATIGDPTGKSETRKVLSRDDVLANAETYKEQVFKILDPNKTQVVFNSTWLNELGTAGLINLASNLTVARMLERDDFSKRYSSNTPIAVNEFLYPLLQGYDSIALNSDIELGGTDQKFNLLMGRTLQKAYNCKKQQAVLMMPILEGLDGVQKMSKSLGNYIGVTDEPFDMFGKVLSISDELMWRYFELLSSKSLKEFEEIKKGVENGTMHPKKVKEDLASEIVDRFHGVGSGVDAKLEFERVFAKKDIPTDMPEFIFEGEIWICQAMVDSKLVDSTSQARRDIKSNAVSINQEKISDDKLNLTSGEYILQKGKKSFAKIIIN</sequence>
<dbReference type="PANTHER" id="PTHR11766">
    <property type="entry name" value="TYROSYL-TRNA SYNTHETASE"/>
    <property type="match status" value="1"/>
</dbReference>
<dbReference type="InterPro" id="IPR036986">
    <property type="entry name" value="S4_RNA-bd_sf"/>
</dbReference>